<dbReference type="Proteomes" id="UP001525890">
    <property type="component" value="Unassembled WGS sequence"/>
</dbReference>
<evidence type="ECO:0000313" key="2">
    <source>
        <dbReference type="EMBL" id="MCT7969711.1"/>
    </source>
</evidence>
<feature type="transmembrane region" description="Helical" evidence="1">
    <location>
        <begin position="30"/>
        <end position="52"/>
    </location>
</feature>
<comment type="caution">
    <text evidence="2">The sequence shown here is derived from an EMBL/GenBank/DDBJ whole genome shotgun (WGS) entry which is preliminary data.</text>
</comment>
<dbReference type="EMBL" id="JAMXFF010000058">
    <property type="protein sequence ID" value="MCT7969711.1"/>
    <property type="molecule type" value="Genomic_DNA"/>
</dbReference>
<evidence type="ECO:0000256" key="1">
    <source>
        <dbReference type="SAM" id="Phobius"/>
    </source>
</evidence>
<keyword evidence="1" id="KW-0472">Membrane</keyword>
<organism evidence="2 3">
    <name type="scientific">Laspinema palackyanum D2a</name>
    <dbReference type="NCBI Taxonomy" id="2953684"/>
    <lineage>
        <taxon>Bacteria</taxon>
        <taxon>Bacillati</taxon>
        <taxon>Cyanobacteriota</taxon>
        <taxon>Cyanophyceae</taxon>
        <taxon>Oscillatoriophycideae</taxon>
        <taxon>Oscillatoriales</taxon>
        <taxon>Laspinemataceae</taxon>
        <taxon>Laspinema</taxon>
        <taxon>Laspinema palackyanum</taxon>
    </lineage>
</organism>
<sequence>MKIIKSAESDFEKPVSPFHNHQQIPENRKLPALVVTSCCGVILVLGVCAIFSPDFRGMLILKLGPIEFLLDRQIPNQGE</sequence>
<keyword evidence="1" id="KW-1133">Transmembrane helix</keyword>
<keyword evidence="3" id="KW-1185">Reference proteome</keyword>
<evidence type="ECO:0000313" key="3">
    <source>
        <dbReference type="Proteomes" id="UP001525890"/>
    </source>
</evidence>
<dbReference type="RefSeq" id="WP_368009159.1">
    <property type="nucleotide sequence ID" value="NZ_JAMXFF010000058.1"/>
</dbReference>
<protein>
    <submittedName>
        <fullName evidence="2">Uncharacterized protein</fullName>
    </submittedName>
</protein>
<accession>A0ABT2N1W0</accession>
<gene>
    <name evidence="2" type="ORF">NG799_25700</name>
</gene>
<reference evidence="2 3" key="1">
    <citation type="journal article" date="2022" name="Front. Microbiol.">
        <title>High genomic differentiation and limited gene flow indicate recent cryptic speciation within the genus Laspinema (cyanobacteria).</title>
        <authorList>
            <person name="Stanojkovic A."/>
            <person name="Skoupy S."/>
            <person name="Skaloud P."/>
            <person name="Dvorak P."/>
        </authorList>
    </citation>
    <scope>NUCLEOTIDE SEQUENCE [LARGE SCALE GENOMIC DNA]</scope>
    <source>
        <strain evidence="2 3">D2a</strain>
    </source>
</reference>
<name>A0ABT2N1W0_9CYAN</name>
<proteinExistence type="predicted"/>
<keyword evidence="1" id="KW-0812">Transmembrane</keyword>